<feature type="region of interest" description="Disordered" evidence="1">
    <location>
        <begin position="1"/>
        <end position="35"/>
    </location>
</feature>
<reference evidence="2 3" key="1">
    <citation type="journal article" date="2022" name="DNA Res.">
        <title>Genome analysis of five recently described species of the CUG-Ser clade uncovers Candida theae as a new hybrid lineage with pathogenic potential in the Candida parapsilosis species complex.</title>
        <authorList>
            <person name="Mixao V."/>
            <person name="Del Olmo V."/>
            <person name="Hegedusova E."/>
            <person name="Saus E."/>
            <person name="Pryszcz L."/>
            <person name="Cillingova A."/>
            <person name="Nosek J."/>
            <person name="Gabaldon T."/>
        </authorList>
    </citation>
    <scope>NUCLEOTIDE SEQUENCE [LARGE SCALE GENOMIC DNA]</scope>
    <source>
        <strain evidence="2 3">CBS 12239</strain>
    </source>
</reference>
<sequence length="218" mass="24894">MSPSNSRHVTPAPPQKQPQQPQQPQQPPPPPHTNILHQAKQTQQQDLKQSATYIKQLHSITSRLISSNSNADPLTTKSNLLDKITTIHELNKNIDHQLNDEISYNYYHMMKAKRKVEKLSQGCVQKLEAMNQVVHVNHDDWGVVGVDDKNLDENNTPLHGQSSNVAELATRNRKSRLPSGEINKRNNVAKLSLQRRCELIDQDLRILEHTLKLINERN</sequence>
<evidence type="ECO:0000256" key="1">
    <source>
        <dbReference type="SAM" id="MobiDB-lite"/>
    </source>
</evidence>
<organism evidence="2 3">
    <name type="scientific">Candida theae</name>
    <dbReference type="NCBI Taxonomy" id="1198502"/>
    <lineage>
        <taxon>Eukaryota</taxon>
        <taxon>Fungi</taxon>
        <taxon>Dikarya</taxon>
        <taxon>Ascomycota</taxon>
        <taxon>Saccharomycotina</taxon>
        <taxon>Pichiomycetes</taxon>
        <taxon>Debaryomycetaceae</taxon>
        <taxon>Candida/Lodderomyces clade</taxon>
        <taxon>Candida</taxon>
    </lineage>
</organism>
<evidence type="ECO:0000313" key="3">
    <source>
        <dbReference type="Proteomes" id="UP001204833"/>
    </source>
</evidence>
<dbReference type="GeneID" id="76150082"/>
<dbReference type="EMBL" id="JAIHNG010000102">
    <property type="protein sequence ID" value="KAI5959686.1"/>
    <property type="molecule type" value="Genomic_DNA"/>
</dbReference>
<evidence type="ECO:0000313" key="2">
    <source>
        <dbReference type="EMBL" id="KAI5959686.1"/>
    </source>
</evidence>
<protein>
    <submittedName>
        <fullName evidence="2">Uncharacterized protein</fullName>
    </submittedName>
</protein>
<comment type="caution">
    <text evidence="2">The sequence shown here is derived from an EMBL/GenBank/DDBJ whole genome shotgun (WGS) entry which is preliminary data.</text>
</comment>
<accession>A0AAD5FZ48</accession>
<dbReference type="Proteomes" id="UP001204833">
    <property type="component" value="Unassembled WGS sequence"/>
</dbReference>
<dbReference type="RefSeq" id="XP_051609464.1">
    <property type="nucleotide sequence ID" value="XM_051751292.1"/>
</dbReference>
<dbReference type="AlphaFoldDB" id="A0AAD5FZ48"/>
<gene>
    <name evidence="2" type="ORF">KGF57_002023</name>
</gene>
<name>A0AAD5FZ48_9ASCO</name>
<keyword evidence="3" id="KW-1185">Reference proteome</keyword>
<proteinExistence type="predicted"/>